<dbReference type="PANTHER" id="PTHR34983">
    <property type="entry name" value="ARABINOGALACTAN ENDO-BETA-1,4-GALACTANASE A"/>
    <property type="match status" value="1"/>
</dbReference>
<dbReference type="OrthoDB" id="110914at2759"/>
<evidence type="ECO:0000313" key="7">
    <source>
        <dbReference type="EMBL" id="KIY72688.1"/>
    </source>
</evidence>
<evidence type="ECO:0000256" key="3">
    <source>
        <dbReference type="ARBA" id="ARBA00012556"/>
    </source>
</evidence>
<feature type="chain" id="PRO_5005115160" description="Arabinogalactan endo-beta-1,4-galactanase" evidence="6">
    <location>
        <begin position="19"/>
        <end position="326"/>
    </location>
</feature>
<dbReference type="Proteomes" id="UP000054007">
    <property type="component" value="Unassembled WGS sequence"/>
</dbReference>
<dbReference type="GO" id="GO:0031218">
    <property type="term" value="F:arabinogalactan endo-1,4-beta-galactosidase activity"/>
    <property type="evidence" value="ECO:0007669"/>
    <property type="project" value="UniProtKB-EC"/>
</dbReference>
<dbReference type="STRING" id="1314674.A0A0D7BQ85"/>
<dbReference type="InterPro" id="IPR017853">
    <property type="entry name" value="GH"/>
</dbReference>
<evidence type="ECO:0000313" key="8">
    <source>
        <dbReference type="Proteomes" id="UP000054007"/>
    </source>
</evidence>
<sequence length="326" mass="34931">MLARSLFTAALLVTSACAVSYRGVDISSLLVLESSGQTYSDNGSTQPLEKILATHGANVARIRVWTSDSSEYNLAQAIELAQRSSDAGMDVMVDFHYSDTWADPSKQGIPSGWATDLAGLNTALYDYTLYAMQQFIDSGITPAFISKNGYEPLSQLLHSAASAVRAASSSSRTIVHLTNGWDASAMSTFYKSIYTQGALETNDVDVMAFSFYPFYDSGATLTNLKDSLSSLVSSYGKDVMIAETDWPVECDATMTEPSIPKSADGQVQWVEDLVGILDGLSGSHGLGFVYWEPAWIGNGGLGSSCADNLLVEYSGAARSSMDMFSV</sequence>
<feature type="signal peptide" evidence="6">
    <location>
        <begin position="1"/>
        <end position="18"/>
    </location>
</feature>
<evidence type="ECO:0000256" key="6">
    <source>
        <dbReference type="RuleBase" id="RU361192"/>
    </source>
</evidence>
<evidence type="ECO:0000256" key="5">
    <source>
        <dbReference type="ARBA" id="ARBA00023295"/>
    </source>
</evidence>
<protein>
    <recommendedName>
        <fullName evidence="3 6">Arabinogalactan endo-beta-1,4-galactanase</fullName>
        <ecNumber evidence="3 6">3.2.1.89</ecNumber>
    </recommendedName>
</protein>
<dbReference type="Pfam" id="PF07745">
    <property type="entry name" value="Glyco_hydro_53"/>
    <property type="match status" value="1"/>
</dbReference>
<gene>
    <name evidence="7" type="ORF">CYLTODRAFT_428871</name>
</gene>
<proteinExistence type="inferred from homology"/>
<dbReference type="GO" id="GO:0045490">
    <property type="term" value="P:pectin catabolic process"/>
    <property type="evidence" value="ECO:0007669"/>
    <property type="project" value="TreeGrafter"/>
</dbReference>
<keyword evidence="4 6" id="KW-0378">Hydrolase</keyword>
<reference evidence="7 8" key="1">
    <citation type="journal article" date="2015" name="Fungal Genet. Biol.">
        <title>Evolution of novel wood decay mechanisms in Agaricales revealed by the genome sequences of Fistulina hepatica and Cylindrobasidium torrendii.</title>
        <authorList>
            <person name="Floudas D."/>
            <person name="Held B.W."/>
            <person name="Riley R."/>
            <person name="Nagy L.G."/>
            <person name="Koehler G."/>
            <person name="Ransdell A.S."/>
            <person name="Younus H."/>
            <person name="Chow J."/>
            <person name="Chiniquy J."/>
            <person name="Lipzen A."/>
            <person name="Tritt A."/>
            <person name="Sun H."/>
            <person name="Haridas S."/>
            <person name="LaButti K."/>
            <person name="Ohm R.A."/>
            <person name="Kues U."/>
            <person name="Blanchette R.A."/>
            <person name="Grigoriev I.V."/>
            <person name="Minto R.E."/>
            <person name="Hibbett D.S."/>
        </authorList>
    </citation>
    <scope>NUCLEOTIDE SEQUENCE [LARGE SCALE GENOMIC DNA]</scope>
    <source>
        <strain evidence="7 8">FP15055 ss-10</strain>
    </source>
</reference>
<dbReference type="GO" id="GO:0015926">
    <property type="term" value="F:glucosidase activity"/>
    <property type="evidence" value="ECO:0007669"/>
    <property type="project" value="InterPro"/>
</dbReference>
<dbReference type="PROSITE" id="PS51257">
    <property type="entry name" value="PROKAR_LIPOPROTEIN"/>
    <property type="match status" value="1"/>
</dbReference>
<dbReference type="EC" id="3.2.1.89" evidence="3 6"/>
<dbReference type="Gene3D" id="3.20.20.80">
    <property type="entry name" value="Glycosidases"/>
    <property type="match status" value="1"/>
</dbReference>
<dbReference type="PANTHER" id="PTHR34983:SF1">
    <property type="entry name" value="ARABINOGALACTAN ENDO-BETA-1,4-GALACTANASE A"/>
    <property type="match status" value="1"/>
</dbReference>
<dbReference type="EMBL" id="KN880441">
    <property type="protein sequence ID" value="KIY72688.1"/>
    <property type="molecule type" value="Genomic_DNA"/>
</dbReference>
<keyword evidence="6" id="KW-0732">Signal</keyword>
<organism evidence="7 8">
    <name type="scientific">Cylindrobasidium torrendii FP15055 ss-10</name>
    <dbReference type="NCBI Taxonomy" id="1314674"/>
    <lineage>
        <taxon>Eukaryota</taxon>
        <taxon>Fungi</taxon>
        <taxon>Dikarya</taxon>
        <taxon>Basidiomycota</taxon>
        <taxon>Agaricomycotina</taxon>
        <taxon>Agaricomycetes</taxon>
        <taxon>Agaricomycetidae</taxon>
        <taxon>Agaricales</taxon>
        <taxon>Marasmiineae</taxon>
        <taxon>Physalacriaceae</taxon>
        <taxon>Cylindrobasidium</taxon>
    </lineage>
</organism>
<dbReference type="AlphaFoldDB" id="A0A0D7BQ85"/>
<evidence type="ECO:0000256" key="4">
    <source>
        <dbReference type="ARBA" id="ARBA00022801"/>
    </source>
</evidence>
<dbReference type="SUPFAM" id="SSF51445">
    <property type="entry name" value="(Trans)glycosidases"/>
    <property type="match status" value="1"/>
</dbReference>
<keyword evidence="8" id="KW-1185">Reference proteome</keyword>
<name>A0A0D7BQ85_9AGAR</name>
<evidence type="ECO:0000256" key="2">
    <source>
        <dbReference type="ARBA" id="ARBA00010687"/>
    </source>
</evidence>
<evidence type="ECO:0000256" key="1">
    <source>
        <dbReference type="ARBA" id="ARBA00001695"/>
    </source>
</evidence>
<keyword evidence="5 6" id="KW-0326">Glycosidase</keyword>
<comment type="similarity">
    <text evidence="2 6">Belongs to the glycosyl hydrolase 53 family.</text>
</comment>
<accession>A0A0D7BQ85</accession>
<comment type="catalytic activity">
    <reaction evidence="1 6">
        <text>The enzyme specifically hydrolyzes (1-&gt;4)-beta-D-galactosidic linkages in type I arabinogalactans.</text>
        <dbReference type="EC" id="3.2.1.89"/>
    </reaction>
</comment>
<dbReference type="InterPro" id="IPR011683">
    <property type="entry name" value="Glyco_hydro_53"/>
</dbReference>